<evidence type="ECO:0000256" key="2">
    <source>
        <dbReference type="ARBA" id="ARBA00022737"/>
    </source>
</evidence>
<dbReference type="RefSeq" id="WP_310763416.1">
    <property type="nucleotide sequence ID" value="NZ_CP134050.1"/>
</dbReference>
<evidence type="ECO:0000256" key="1">
    <source>
        <dbReference type="ARBA" id="ARBA00022614"/>
    </source>
</evidence>
<keyword evidence="1" id="KW-0433">Leucine-rich repeat</keyword>
<keyword evidence="2" id="KW-0677">Repeat</keyword>
<keyword evidence="5" id="KW-1185">Reference proteome</keyword>
<dbReference type="Gene3D" id="3.40.1580.10">
    <property type="entry name" value="SMI1/KNR4-like"/>
    <property type="match status" value="1"/>
</dbReference>
<reference evidence="4 5" key="1">
    <citation type="submission" date="2023-09" db="EMBL/GenBank/DDBJ databases">
        <title>Complete Genome and Methylome dissection of Bacillus brevis NEB573 original source of BbsI restriction endonuclease.</title>
        <authorList>
            <person name="Fomenkov A."/>
            <person name="Roberts R.D."/>
        </authorList>
    </citation>
    <scope>NUCLEOTIDE SEQUENCE [LARGE SCALE GENOMIC DNA]</scope>
    <source>
        <strain evidence="4 5">NEB573</strain>
    </source>
</reference>
<evidence type="ECO:0000313" key="5">
    <source>
        <dbReference type="Proteomes" id="UP001256827"/>
    </source>
</evidence>
<dbReference type="InterPro" id="IPR018958">
    <property type="entry name" value="Knr4/Smi1-like_dom"/>
</dbReference>
<dbReference type="SUPFAM" id="SSF52058">
    <property type="entry name" value="L domain-like"/>
    <property type="match status" value="1"/>
</dbReference>
<proteinExistence type="predicted"/>
<name>A0ABY9SZI5_BREBE</name>
<dbReference type="Pfam" id="PF12799">
    <property type="entry name" value="LRR_4"/>
    <property type="match status" value="1"/>
</dbReference>
<organism evidence="4 5">
    <name type="scientific">Brevibacillus brevis</name>
    <name type="common">Bacillus brevis</name>
    <dbReference type="NCBI Taxonomy" id="1393"/>
    <lineage>
        <taxon>Bacteria</taxon>
        <taxon>Bacillati</taxon>
        <taxon>Bacillota</taxon>
        <taxon>Bacilli</taxon>
        <taxon>Bacillales</taxon>
        <taxon>Paenibacillaceae</taxon>
        <taxon>Brevibacillus</taxon>
    </lineage>
</organism>
<gene>
    <name evidence="4" type="ORF">RGB73_15495</name>
</gene>
<dbReference type="InterPro" id="IPR025875">
    <property type="entry name" value="Leu-rich_rpt_4"/>
</dbReference>
<evidence type="ECO:0000313" key="4">
    <source>
        <dbReference type="EMBL" id="WNC12147.1"/>
    </source>
</evidence>
<dbReference type="PANTHER" id="PTHR47432:SF1">
    <property type="entry name" value="CELL WALL ASSEMBLY REGULATOR SMI1"/>
    <property type="match status" value="1"/>
</dbReference>
<accession>A0ABY9SZI5</accession>
<dbReference type="InterPro" id="IPR032675">
    <property type="entry name" value="LRR_dom_sf"/>
</dbReference>
<dbReference type="SUPFAM" id="SSF160631">
    <property type="entry name" value="SMI1/KNR4-like"/>
    <property type="match status" value="1"/>
</dbReference>
<dbReference type="PROSITE" id="PS51450">
    <property type="entry name" value="LRR"/>
    <property type="match status" value="2"/>
</dbReference>
<dbReference type="Pfam" id="PF09346">
    <property type="entry name" value="SMI1_KNR4"/>
    <property type="match status" value="1"/>
</dbReference>
<protein>
    <submittedName>
        <fullName evidence="4">SMI1/KNR4 family protein</fullName>
    </submittedName>
</protein>
<dbReference type="InterPro" id="IPR001611">
    <property type="entry name" value="Leu-rich_rpt"/>
</dbReference>
<dbReference type="SMART" id="SM00860">
    <property type="entry name" value="SMI1_KNR4"/>
    <property type="match status" value="1"/>
</dbReference>
<dbReference type="EMBL" id="CP134050">
    <property type="protein sequence ID" value="WNC12147.1"/>
    <property type="molecule type" value="Genomic_DNA"/>
</dbReference>
<evidence type="ECO:0000259" key="3">
    <source>
        <dbReference type="SMART" id="SM00860"/>
    </source>
</evidence>
<dbReference type="InterPro" id="IPR037883">
    <property type="entry name" value="Knr4/Smi1-like_sf"/>
</dbReference>
<sequence length="514" mass="59074">MKALLNEIIEHLKDTLPNLAAFFNPPATQEELRKAEEELGFSLPAEVRELYLIHNGEREGGPGLFFGLPFLSVEEMMAEWKIWVGLEEEYAFMGEHDSVPARWIKERYINRYWLPISRDWGGNHLGIDMDPDEFGQAGQVINFGRDEEVKYVIARSVTDLLRFIRDTAKQGNFSIHQEEDSLYWSFGREDNLHFLDAIRKLDLPVLDPVWEESAVKDAEGWLAGLDSVWRDRVLQRSGSAEAFLRAKRLLFINEGLTNIVPLGDCKEVRELVLSANEIRSIEPLRGCTQLKRLYLGKNPVSDLRPLQKLQHLRMLYVADTAVEDLSPLENLSSLQELRFPRAPIRDYSPLRQMPGLRAVEVSQPDREQLHILFGLPRIEKLTIAGLRDVTAKDLGQLGSLPNLRELELEDVCLENLAFLHNCRQLKQVKLVHSTVNDISALSRLESLTTLELNGCPDVGDVEELSRSTSLRKIAASYQQFSLLKDRFDRKIDFSTMTGNMTDEEKEIWYRYLRE</sequence>
<dbReference type="Gene3D" id="3.80.10.10">
    <property type="entry name" value="Ribonuclease Inhibitor"/>
    <property type="match status" value="1"/>
</dbReference>
<feature type="domain" description="Knr4/Smi1-like" evidence="3">
    <location>
        <begin position="26"/>
        <end position="166"/>
    </location>
</feature>
<dbReference type="PANTHER" id="PTHR47432">
    <property type="entry name" value="CELL WALL ASSEMBLY REGULATOR SMI1"/>
    <property type="match status" value="1"/>
</dbReference>
<dbReference type="InterPro" id="IPR051873">
    <property type="entry name" value="KNR4/SMI1_regulator"/>
</dbReference>
<dbReference type="Proteomes" id="UP001256827">
    <property type="component" value="Chromosome"/>
</dbReference>